<evidence type="ECO:0000256" key="1">
    <source>
        <dbReference type="SAM" id="MobiDB-lite"/>
    </source>
</evidence>
<name>A0ABD5ZHU0_9EURY</name>
<dbReference type="AlphaFoldDB" id="A0ABD5ZHU0"/>
<evidence type="ECO:0000259" key="3">
    <source>
        <dbReference type="Pfam" id="PF26293"/>
    </source>
</evidence>
<sequence>MLLVVTYSKAARTTLRNIARTHDETVVRRFGRAALFDATELGAFLALRLQEKHDHDVQILETELFNEFESVPEPVRTAAAEYESRETASTPYSKFAVGTDHPSVAEMRTREL</sequence>
<dbReference type="Pfam" id="PF25253">
    <property type="entry name" value="DUF7855"/>
    <property type="match status" value="1"/>
</dbReference>
<comment type="caution">
    <text evidence="4">The sequence shown here is derived from an EMBL/GenBank/DDBJ whole genome shotgun (WGS) entry which is preliminary data.</text>
</comment>
<feature type="region of interest" description="Disordered" evidence="1">
    <location>
        <begin position="79"/>
        <end position="112"/>
    </location>
</feature>
<organism evidence="4 5">
    <name type="scientific">Haloferax namakaokahaiae</name>
    <dbReference type="NCBI Taxonomy" id="1748331"/>
    <lineage>
        <taxon>Archaea</taxon>
        <taxon>Methanobacteriati</taxon>
        <taxon>Methanobacteriota</taxon>
        <taxon>Stenosarchaea group</taxon>
        <taxon>Halobacteria</taxon>
        <taxon>Halobacteriales</taxon>
        <taxon>Haloferacaceae</taxon>
        <taxon>Haloferax</taxon>
    </lineage>
</organism>
<reference evidence="4 5" key="1">
    <citation type="journal article" date="2019" name="Int. J. Syst. Evol. Microbiol.">
        <title>The Global Catalogue of Microorganisms (GCM) 10K type strain sequencing project: providing services to taxonomists for standard genome sequencing and annotation.</title>
        <authorList>
            <consortium name="The Broad Institute Genomics Platform"/>
            <consortium name="The Broad Institute Genome Sequencing Center for Infectious Disease"/>
            <person name="Wu L."/>
            <person name="Ma J."/>
        </authorList>
    </citation>
    <scope>NUCLEOTIDE SEQUENCE [LARGE SCALE GENOMIC DNA]</scope>
    <source>
        <strain evidence="4 5">DSM 29988</strain>
    </source>
</reference>
<feature type="domain" description="DUF7855" evidence="3">
    <location>
        <begin position="66"/>
        <end position="112"/>
    </location>
</feature>
<evidence type="ECO:0000259" key="2">
    <source>
        <dbReference type="Pfam" id="PF25253"/>
    </source>
</evidence>
<dbReference type="Proteomes" id="UP001596481">
    <property type="component" value="Unassembled WGS sequence"/>
</dbReference>
<dbReference type="InterPro" id="IPR058577">
    <property type="entry name" value="DUF7855_C"/>
</dbReference>
<evidence type="ECO:0000313" key="4">
    <source>
        <dbReference type="EMBL" id="MFC7204870.1"/>
    </source>
</evidence>
<dbReference type="EMBL" id="JBHTAA010000005">
    <property type="protein sequence ID" value="MFC7204870.1"/>
    <property type="molecule type" value="Genomic_DNA"/>
</dbReference>
<evidence type="ECO:0000313" key="5">
    <source>
        <dbReference type="Proteomes" id="UP001596481"/>
    </source>
</evidence>
<proteinExistence type="predicted"/>
<accession>A0ABD5ZHU0</accession>
<dbReference type="Pfam" id="PF26293">
    <property type="entry name" value="DUF7855_C"/>
    <property type="match status" value="1"/>
</dbReference>
<keyword evidence="5" id="KW-1185">Reference proteome</keyword>
<gene>
    <name evidence="4" type="ORF">ACFQJC_15240</name>
</gene>
<dbReference type="RefSeq" id="WP_390224941.1">
    <property type="nucleotide sequence ID" value="NZ_JBHTAA010000005.1"/>
</dbReference>
<feature type="domain" description="DUF7855" evidence="2">
    <location>
        <begin position="1"/>
        <end position="63"/>
    </location>
</feature>
<protein>
    <submittedName>
        <fullName evidence="4">Uncharacterized protein</fullName>
    </submittedName>
</protein>
<dbReference type="InterPro" id="IPR057177">
    <property type="entry name" value="DUF7855_N"/>
</dbReference>